<dbReference type="GO" id="GO:0015031">
    <property type="term" value="P:protein transport"/>
    <property type="evidence" value="ECO:0007669"/>
    <property type="project" value="UniProtKB-KW"/>
</dbReference>
<gene>
    <name evidence="6" type="ORF">DT376_18160</name>
</gene>
<proteinExistence type="predicted"/>
<evidence type="ECO:0000313" key="7">
    <source>
        <dbReference type="Proteomes" id="UP000253594"/>
    </source>
</evidence>
<evidence type="ECO:0000256" key="3">
    <source>
        <dbReference type="ARBA" id="ARBA00022927"/>
    </source>
</evidence>
<keyword evidence="3" id="KW-0813">Transport</keyword>
<dbReference type="EMBL" id="QORE01000604">
    <property type="protein sequence ID" value="RCI73473.1"/>
    <property type="molecule type" value="Genomic_DNA"/>
</dbReference>
<dbReference type="SUPFAM" id="SSF53850">
    <property type="entry name" value="Periplasmic binding protein-like II"/>
    <property type="match status" value="1"/>
</dbReference>
<dbReference type="InterPro" id="IPR030678">
    <property type="entry name" value="Peptide/Ni-bd"/>
</dbReference>
<dbReference type="GO" id="GO:0015833">
    <property type="term" value="P:peptide transport"/>
    <property type="evidence" value="ECO:0007669"/>
    <property type="project" value="UniProtKB-KW"/>
</dbReference>
<organism evidence="6 7">
    <name type="scientific">Pseudomonas aeruginosa</name>
    <dbReference type="NCBI Taxonomy" id="287"/>
    <lineage>
        <taxon>Bacteria</taxon>
        <taxon>Pseudomonadati</taxon>
        <taxon>Pseudomonadota</taxon>
        <taxon>Gammaproteobacteria</taxon>
        <taxon>Pseudomonadales</taxon>
        <taxon>Pseudomonadaceae</taxon>
        <taxon>Pseudomonas</taxon>
    </lineage>
</organism>
<reference evidence="6 7" key="1">
    <citation type="submission" date="2018-07" db="EMBL/GenBank/DDBJ databases">
        <title>Mechanisms of high-level aminoglycoside resistance among Gram-negative pathogens in Brazil.</title>
        <authorList>
            <person name="Ballaben A.S."/>
            <person name="Darini A.L.C."/>
            <person name="Doi Y."/>
        </authorList>
    </citation>
    <scope>NUCLEOTIDE SEQUENCE [LARGE SCALE GENOMIC DNA]</scope>
    <source>
        <strain evidence="6 7">B2-305</strain>
    </source>
</reference>
<dbReference type="CDD" id="cd08497">
    <property type="entry name" value="MbnE-like"/>
    <property type="match status" value="1"/>
</dbReference>
<protein>
    <submittedName>
        <fullName evidence="6">ABC transporter substrate-binding protein</fullName>
    </submittedName>
</protein>
<evidence type="ECO:0000313" key="6">
    <source>
        <dbReference type="EMBL" id="RCI73473.1"/>
    </source>
</evidence>
<dbReference type="PANTHER" id="PTHR30290">
    <property type="entry name" value="PERIPLASMIC BINDING COMPONENT OF ABC TRANSPORTER"/>
    <property type="match status" value="1"/>
</dbReference>
<accession>A0A367M979</accession>
<evidence type="ECO:0000256" key="2">
    <source>
        <dbReference type="ARBA" id="ARBA00022856"/>
    </source>
</evidence>
<dbReference type="Gene3D" id="3.40.190.10">
    <property type="entry name" value="Periplasmic binding protein-like II"/>
    <property type="match status" value="1"/>
</dbReference>
<dbReference type="GO" id="GO:1904680">
    <property type="term" value="F:peptide transmembrane transporter activity"/>
    <property type="evidence" value="ECO:0007669"/>
    <property type="project" value="TreeGrafter"/>
</dbReference>
<dbReference type="FunFam" id="3.10.105.10:FF:000005">
    <property type="entry name" value="ABC transporter substrate-binding protein"/>
    <property type="match status" value="1"/>
</dbReference>
<dbReference type="PROSITE" id="PS51257">
    <property type="entry name" value="PROKAR_LIPOPROTEIN"/>
    <property type="match status" value="1"/>
</dbReference>
<dbReference type="Pfam" id="PF00496">
    <property type="entry name" value="SBP_bac_5"/>
    <property type="match status" value="1"/>
</dbReference>
<name>A0A367M979_PSEAI</name>
<evidence type="ECO:0000259" key="5">
    <source>
        <dbReference type="Pfam" id="PF00496"/>
    </source>
</evidence>
<dbReference type="AlphaFoldDB" id="A0A367M979"/>
<feature type="signal peptide" evidence="4">
    <location>
        <begin position="1"/>
        <end position="23"/>
    </location>
</feature>
<evidence type="ECO:0000256" key="4">
    <source>
        <dbReference type="SAM" id="SignalP"/>
    </source>
</evidence>
<dbReference type="Proteomes" id="UP000253594">
    <property type="component" value="Unassembled WGS sequence"/>
</dbReference>
<comment type="caution">
    <text evidence="6">The sequence shown here is derived from an EMBL/GenBank/DDBJ whole genome shotgun (WGS) entry which is preliminary data.</text>
</comment>
<dbReference type="GO" id="GO:0043190">
    <property type="term" value="C:ATP-binding cassette (ABC) transporter complex"/>
    <property type="evidence" value="ECO:0007669"/>
    <property type="project" value="InterPro"/>
</dbReference>
<keyword evidence="1 4" id="KW-0732">Signal</keyword>
<dbReference type="InterPro" id="IPR039424">
    <property type="entry name" value="SBP_5"/>
</dbReference>
<feature type="domain" description="Solute-binding protein family 5" evidence="5">
    <location>
        <begin position="102"/>
        <end position="507"/>
    </location>
</feature>
<sequence length="604" mass="68643">MIRPRFTPLLAALLLGCCGPLLAAPKHALTLYDEPPKYPADFKHFDYVNPDAPKGGILRQADFGGFDSLNPFIGKGVSAPSLGLIYDTLAFQSQDEPFTEYGLLAEKIEKAPDNSYVRFYLRPQARFSDGTPVTAEDVVFTFETLVSKGDPMYRNYYADVDKVVAEDKLRVRFDFKHAGNRELPLILGQIAILPKHWWADRDFSKTGMEIPVGSGPYRIAKVDPGRSISYERVKDWWAKDLPVSRGLYNFDTITIDSYRDMSVALEAFKAGQYDVNLEYSAKDWATGYESPALRDGRFIKASIHNHNPVGMQGFAFNIRRPVFQDRRVRQALSLLFDFEWTNRQLFGGRYKRLRSYFDNSEMAARGLPGADELALLEPLRGQIPEEVFGQAYAPPVNDGSGDIHERLVQAYRLLGEAGWHAVDGRLLDTAGRPLRFDLLLQGKSLERALLPFQRNLARIGIDMRLRQVDASQYIERIRARDYDMIVSSFSQSNSPGNEQYSFWHSSSYADPGGYNRIGLKDPAIDRLVQAVVEADSRAALETAVRALDRVLQWGYYLIPTWYSDEVWIASWNRFGRPPQAPRYSLGLNTWWEVRERAAPSREAQ</sequence>
<dbReference type="FunFam" id="3.40.190.10:FF:000104">
    <property type="entry name" value="Peptide ABC transporter substrate-binding protein"/>
    <property type="match status" value="1"/>
</dbReference>
<dbReference type="GO" id="GO:0042884">
    <property type="term" value="P:microcin transport"/>
    <property type="evidence" value="ECO:0007669"/>
    <property type="project" value="TreeGrafter"/>
</dbReference>
<evidence type="ECO:0000256" key="1">
    <source>
        <dbReference type="ARBA" id="ARBA00022729"/>
    </source>
</evidence>
<dbReference type="PANTHER" id="PTHR30290:SF64">
    <property type="entry name" value="ABC TRANSPORTER PERIPLASMIC BINDING PROTEIN"/>
    <property type="match status" value="1"/>
</dbReference>
<dbReference type="Gene3D" id="3.10.105.10">
    <property type="entry name" value="Dipeptide-binding Protein, Domain 3"/>
    <property type="match status" value="1"/>
</dbReference>
<dbReference type="InterPro" id="IPR000914">
    <property type="entry name" value="SBP_5_dom"/>
</dbReference>
<dbReference type="PIRSF" id="PIRSF002741">
    <property type="entry name" value="MppA"/>
    <property type="match status" value="1"/>
</dbReference>
<keyword evidence="3" id="KW-0653">Protein transport</keyword>
<dbReference type="GO" id="GO:0030288">
    <property type="term" value="C:outer membrane-bounded periplasmic space"/>
    <property type="evidence" value="ECO:0007669"/>
    <property type="project" value="TreeGrafter"/>
</dbReference>
<keyword evidence="2" id="KW-0571">Peptide transport</keyword>
<feature type="chain" id="PRO_5016603202" evidence="4">
    <location>
        <begin position="24"/>
        <end position="604"/>
    </location>
</feature>